<dbReference type="CDD" id="cd08054">
    <property type="entry name" value="gp6"/>
    <property type="match status" value="1"/>
</dbReference>
<comment type="caution">
    <text evidence="1">The sequence shown here is derived from an EMBL/GenBank/DDBJ whole genome shotgun (WGS) entry which is preliminary data.</text>
</comment>
<dbReference type="EMBL" id="JAMBPX010000011">
    <property type="protein sequence ID" value="MDG0860321.1"/>
    <property type="molecule type" value="Genomic_DNA"/>
</dbReference>
<dbReference type="InterPro" id="IPR006450">
    <property type="entry name" value="Phage_HK97_gp6-like"/>
</dbReference>
<reference evidence="1" key="1">
    <citation type="submission" date="2022-05" db="EMBL/GenBank/DDBJ databases">
        <title>Comparative genomics of Staphylococcus equorum isolates.</title>
        <authorList>
            <person name="Luelf R.H."/>
        </authorList>
    </citation>
    <scope>NUCLEOTIDE SEQUENCE</scope>
    <source>
        <strain evidence="1">TMW 2.2343</strain>
    </source>
</reference>
<proteinExistence type="predicted"/>
<dbReference type="AlphaFoldDB" id="A0A9X4R2P0"/>
<protein>
    <submittedName>
        <fullName evidence="1">Head-tail connector protein</fullName>
    </submittedName>
</protein>
<sequence length="107" mass="12442">MIPTCKVNELSLQDAKGYMRVEFNYDDPYIEVYLNSAKSYIQTLLKLNYSDFGDDIPQELTVACLALTEHWYKNKGIEKDSQTTRKIIHNFEGIIDAHRDFFGVDNL</sequence>
<dbReference type="RefSeq" id="WP_277595840.1">
    <property type="nucleotide sequence ID" value="NZ_JAMBPX010000011.1"/>
</dbReference>
<evidence type="ECO:0000313" key="1">
    <source>
        <dbReference type="EMBL" id="MDG0860321.1"/>
    </source>
</evidence>
<dbReference type="Gene3D" id="1.10.3230.30">
    <property type="entry name" value="Phage gp6-like head-tail connector protein"/>
    <property type="match status" value="1"/>
</dbReference>
<gene>
    <name evidence="1" type="ORF">M4L21_13390</name>
</gene>
<dbReference type="Proteomes" id="UP001152302">
    <property type="component" value="Unassembled WGS sequence"/>
</dbReference>
<dbReference type="NCBIfam" id="TIGR01560">
    <property type="entry name" value="put_DNA_pack"/>
    <property type="match status" value="1"/>
</dbReference>
<accession>A0A9X4R2P0</accession>
<organism evidence="1 2">
    <name type="scientific">Staphylococcus equorum</name>
    <dbReference type="NCBI Taxonomy" id="246432"/>
    <lineage>
        <taxon>Bacteria</taxon>
        <taxon>Bacillati</taxon>
        <taxon>Bacillota</taxon>
        <taxon>Bacilli</taxon>
        <taxon>Bacillales</taxon>
        <taxon>Staphylococcaceae</taxon>
        <taxon>Staphylococcus</taxon>
    </lineage>
</organism>
<dbReference type="Pfam" id="PF05135">
    <property type="entry name" value="Phage_connect_1"/>
    <property type="match status" value="1"/>
</dbReference>
<evidence type="ECO:0000313" key="2">
    <source>
        <dbReference type="Proteomes" id="UP001152302"/>
    </source>
</evidence>
<name>A0A9X4R2P0_9STAP</name>
<dbReference type="InterPro" id="IPR021146">
    <property type="entry name" value="Phage_gp6-like_head-tail"/>
</dbReference>